<dbReference type="GO" id="GO:0004123">
    <property type="term" value="F:cystathionine gamma-lyase activity"/>
    <property type="evidence" value="ECO:0007669"/>
    <property type="project" value="TreeGrafter"/>
</dbReference>
<evidence type="ECO:0000256" key="4">
    <source>
        <dbReference type="ARBA" id="ARBA00023167"/>
    </source>
</evidence>
<evidence type="ECO:0000256" key="3">
    <source>
        <dbReference type="ARBA" id="ARBA00022898"/>
    </source>
</evidence>
<dbReference type="PANTHER" id="PTHR11808:SF15">
    <property type="entry name" value="CYSTATHIONINE GAMMA-LYASE"/>
    <property type="match status" value="1"/>
</dbReference>
<feature type="modified residue" description="N6-(pyridoxal phosphate)lysine" evidence="9">
    <location>
        <position position="201"/>
    </location>
</feature>
<evidence type="ECO:0000256" key="6">
    <source>
        <dbReference type="ARBA" id="ARBA00066530"/>
    </source>
</evidence>
<dbReference type="RefSeq" id="WP_102723138.1">
    <property type="nucleotide sequence ID" value="NZ_PNHG01000001.1"/>
</dbReference>
<name>A0A2N6T7V7_9CORY</name>
<keyword evidence="4" id="KW-0028">Amino-acid biosynthesis</keyword>
<protein>
    <recommendedName>
        <fullName evidence="7">Cystathionine gamma-synthase</fullName>
        <ecNumber evidence="6">2.5.1.48</ecNumber>
    </recommendedName>
    <alternativeName>
        <fullName evidence="8">O-succinylhomoserine (thiol)-lyase</fullName>
    </alternativeName>
</protein>
<dbReference type="EMBL" id="PNHG01000001">
    <property type="protein sequence ID" value="PMC65369.1"/>
    <property type="molecule type" value="Genomic_DNA"/>
</dbReference>
<dbReference type="GO" id="GO:0005737">
    <property type="term" value="C:cytoplasm"/>
    <property type="evidence" value="ECO:0007669"/>
    <property type="project" value="TreeGrafter"/>
</dbReference>
<dbReference type="NCBIfam" id="NF005871">
    <property type="entry name" value="PRK07811.1"/>
    <property type="match status" value="1"/>
</dbReference>
<dbReference type="InterPro" id="IPR054542">
    <property type="entry name" value="Cys_met_metab_PP"/>
</dbReference>
<evidence type="ECO:0000256" key="5">
    <source>
        <dbReference type="ARBA" id="ARBA00051441"/>
    </source>
</evidence>
<evidence type="ECO:0000256" key="1">
    <source>
        <dbReference type="ARBA" id="ARBA00001933"/>
    </source>
</evidence>
<accession>A0A2N6T7V7</accession>
<dbReference type="Proteomes" id="UP000235836">
    <property type="component" value="Unassembled WGS sequence"/>
</dbReference>
<dbReference type="GO" id="GO:0003962">
    <property type="term" value="F:cystathionine gamma-synthase activity"/>
    <property type="evidence" value="ECO:0007669"/>
    <property type="project" value="UniProtKB-EC"/>
</dbReference>
<gene>
    <name evidence="11" type="ORF">CJ203_00325</name>
</gene>
<comment type="catalytic activity">
    <reaction evidence="5">
        <text>O-succinyl-L-homoserine + L-cysteine = L,L-cystathionine + succinate + H(+)</text>
        <dbReference type="Rhea" id="RHEA:20397"/>
        <dbReference type="ChEBI" id="CHEBI:15378"/>
        <dbReference type="ChEBI" id="CHEBI:30031"/>
        <dbReference type="ChEBI" id="CHEBI:35235"/>
        <dbReference type="ChEBI" id="CHEBI:57661"/>
        <dbReference type="ChEBI" id="CHEBI:58161"/>
        <dbReference type="EC" id="2.5.1.48"/>
    </reaction>
</comment>
<dbReference type="PROSITE" id="PS00868">
    <property type="entry name" value="CYS_MET_METAB_PP"/>
    <property type="match status" value="1"/>
</dbReference>
<dbReference type="InterPro" id="IPR015422">
    <property type="entry name" value="PyrdxlP-dep_Trfase_small"/>
</dbReference>
<dbReference type="FunFam" id="3.40.640.10:FF:000009">
    <property type="entry name" value="Cystathionine gamma-synthase homolog"/>
    <property type="match status" value="1"/>
</dbReference>
<dbReference type="SUPFAM" id="SSF53383">
    <property type="entry name" value="PLP-dependent transferases"/>
    <property type="match status" value="1"/>
</dbReference>
<dbReference type="InterPro" id="IPR015421">
    <property type="entry name" value="PyrdxlP-dep_Trfase_major"/>
</dbReference>
<reference evidence="11 12" key="1">
    <citation type="submission" date="2017-09" db="EMBL/GenBank/DDBJ databases">
        <title>Bacterial strain isolated from the female urinary microbiota.</title>
        <authorList>
            <person name="Thomas-White K."/>
            <person name="Kumar N."/>
            <person name="Forster S."/>
            <person name="Putonti C."/>
            <person name="Lawley T."/>
            <person name="Wolfe A.J."/>
        </authorList>
    </citation>
    <scope>NUCLEOTIDE SEQUENCE [LARGE SCALE GENOMIC DNA]</scope>
    <source>
        <strain evidence="11 12">UMB0792</strain>
    </source>
</reference>
<keyword evidence="4" id="KW-0486">Methionine biosynthesis</keyword>
<dbReference type="AlphaFoldDB" id="A0A2N6T7V7"/>
<evidence type="ECO:0000313" key="12">
    <source>
        <dbReference type="Proteomes" id="UP000235836"/>
    </source>
</evidence>
<evidence type="ECO:0000256" key="10">
    <source>
        <dbReference type="RuleBase" id="RU362118"/>
    </source>
</evidence>
<evidence type="ECO:0000256" key="2">
    <source>
        <dbReference type="ARBA" id="ARBA00009077"/>
    </source>
</evidence>
<dbReference type="GO" id="GO:0019346">
    <property type="term" value="P:transsulfuration"/>
    <property type="evidence" value="ECO:0007669"/>
    <property type="project" value="InterPro"/>
</dbReference>
<dbReference type="EC" id="2.5.1.48" evidence="6"/>
<dbReference type="GO" id="GO:0009086">
    <property type="term" value="P:methionine biosynthetic process"/>
    <property type="evidence" value="ECO:0007669"/>
    <property type="project" value="UniProtKB-KW"/>
</dbReference>
<dbReference type="InterPro" id="IPR015424">
    <property type="entry name" value="PyrdxlP-dep_Trfase"/>
</dbReference>
<dbReference type="PANTHER" id="PTHR11808">
    <property type="entry name" value="TRANS-SULFURATION ENZYME FAMILY MEMBER"/>
    <property type="match status" value="1"/>
</dbReference>
<evidence type="ECO:0000256" key="8">
    <source>
        <dbReference type="ARBA" id="ARBA00083849"/>
    </source>
</evidence>
<sequence length="402" mass="43037">MTENTRSGFSTDSIHAGYEPDSLYGPINTPIYASTTFAQDDLAVTRNGYEYTRVGNPTITALEKTVAALEKADYCVAFASGMAAVDSVLRILLKPGDHIVIGNDAYGGTYRLIQQIFSQWGIENTPVDITNTDEIAAAIQDNTKVIWVETPTNPLLSIADIQAIAGIKGDATLVVDNTFASPYLQKPLLLGADVVLHSTTKYIGGHSDVIGGVVCANRPADSTSQGVTGVTAASFDALNDFEDQLRFFFGWVGAIPSPFDTYLTGRGLKTLSVRMDKHCDNAEAVAKHLKASDKVARVYYPGLEDHPGHEIAARQMTRFGGMVSVAFNTAEQAKTFCRSTKVFCLAESLGGVESLLEHPATMTHVSVAGSALEVPPTLVRISVGIEDVEDLIADLDQALAKL</sequence>
<dbReference type="PIRSF" id="PIRSF001434">
    <property type="entry name" value="CGS"/>
    <property type="match status" value="1"/>
</dbReference>
<dbReference type="GO" id="GO:0019343">
    <property type="term" value="P:cysteine biosynthetic process via cystathionine"/>
    <property type="evidence" value="ECO:0007669"/>
    <property type="project" value="TreeGrafter"/>
</dbReference>
<dbReference type="FunFam" id="3.90.1150.10:FF:000008">
    <property type="entry name" value="Cystathionine gamma-synthase"/>
    <property type="match status" value="1"/>
</dbReference>
<keyword evidence="3 9" id="KW-0663">Pyridoxal phosphate</keyword>
<dbReference type="Gene3D" id="3.40.640.10">
    <property type="entry name" value="Type I PLP-dependent aspartate aminotransferase-like (Major domain)"/>
    <property type="match status" value="1"/>
</dbReference>
<comment type="similarity">
    <text evidence="2 10">Belongs to the trans-sulfuration enzymes family.</text>
</comment>
<dbReference type="CDD" id="cd00614">
    <property type="entry name" value="CGS_like"/>
    <property type="match status" value="1"/>
</dbReference>
<comment type="cofactor">
    <cofactor evidence="1 10">
        <name>pyridoxal 5'-phosphate</name>
        <dbReference type="ChEBI" id="CHEBI:597326"/>
    </cofactor>
</comment>
<dbReference type="InterPro" id="IPR000277">
    <property type="entry name" value="Cys/Met-Metab_PyrdxlP-dep_enz"/>
</dbReference>
<evidence type="ECO:0000256" key="7">
    <source>
        <dbReference type="ARBA" id="ARBA00068008"/>
    </source>
</evidence>
<evidence type="ECO:0000256" key="9">
    <source>
        <dbReference type="PIRSR" id="PIRSR001434-2"/>
    </source>
</evidence>
<dbReference type="Gene3D" id="3.90.1150.10">
    <property type="entry name" value="Aspartate Aminotransferase, domain 1"/>
    <property type="match status" value="1"/>
</dbReference>
<organism evidence="11 12">
    <name type="scientific">Corynebacterium tuscaniense</name>
    <dbReference type="NCBI Taxonomy" id="302449"/>
    <lineage>
        <taxon>Bacteria</taxon>
        <taxon>Bacillati</taxon>
        <taxon>Actinomycetota</taxon>
        <taxon>Actinomycetes</taxon>
        <taxon>Mycobacteriales</taxon>
        <taxon>Corynebacteriaceae</taxon>
        <taxon>Corynebacterium</taxon>
    </lineage>
</organism>
<dbReference type="GO" id="GO:0030170">
    <property type="term" value="F:pyridoxal phosphate binding"/>
    <property type="evidence" value="ECO:0007669"/>
    <property type="project" value="InterPro"/>
</dbReference>
<proteinExistence type="inferred from homology"/>
<comment type="caution">
    <text evidence="11">The sequence shown here is derived from an EMBL/GenBank/DDBJ whole genome shotgun (WGS) entry which is preliminary data.</text>
</comment>
<dbReference type="Pfam" id="PF01053">
    <property type="entry name" value="Cys_Met_Meta_PP"/>
    <property type="match status" value="1"/>
</dbReference>
<evidence type="ECO:0000313" key="11">
    <source>
        <dbReference type="EMBL" id="PMC65369.1"/>
    </source>
</evidence>
<keyword evidence="12" id="KW-1185">Reference proteome</keyword>